<dbReference type="Pfam" id="PF07969">
    <property type="entry name" value="Amidohydro_3"/>
    <property type="match status" value="1"/>
</dbReference>
<evidence type="ECO:0000259" key="1">
    <source>
        <dbReference type="Pfam" id="PF07969"/>
    </source>
</evidence>
<dbReference type="InterPro" id="IPR013108">
    <property type="entry name" value="Amidohydro_3"/>
</dbReference>
<dbReference type="SUPFAM" id="SSF51338">
    <property type="entry name" value="Composite domain of metallo-dependent hydrolases"/>
    <property type="match status" value="1"/>
</dbReference>
<accession>A0A6J7ALC4</accession>
<evidence type="ECO:0000313" key="2">
    <source>
        <dbReference type="EMBL" id="CAB4833731.1"/>
    </source>
</evidence>
<dbReference type="SUPFAM" id="SSF51556">
    <property type="entry name" value="Metallo-dependent hydrolases"/>
    <property type="match status" value="1"/>
</dbReference>
<dbReference type="AlphaFoldDB" id="A0A6J7ALC4"/>
<protein>
    <submittedName>
        <fullName evidence="2">Unannotated protein</fullName>
    </submittedName>
</protein>
<reference evidence="2" key="1">
    <citation type="submission" date="2020-05" db="EMBL/GenBank/DDBJ databases">
        <authorList>
            <person name="Chiriac C."/>
            <person name="Salcher M."/>
            <person name="Ghai R."/>
            <person name="Kavagutti S V."/>
        </authorList>
    </citation>
    <scope>NUCLEOTIDE SEQUENCE</scope>
</reference>
<dbReference type="Gene3D" id="3.10.310.70">
    <property type="match status" value="1"/>
</dbReference>
<proteinExistence type="predicted"/>
<feature type="domain" description="Amidohydrolase 3" evidence="1">
    <location>
        <begin position="49"/>
        <end position="466"/>
    </location>
</feature>
<dbReference type="GO" id="GO:0016810">
    <property type="term" value="F:hydrolase activity, acting on carbon-nitrogen (but not peptide) bonds"/>
    <property type="evidence" value="ECO:0007669"/>
    <property type="project" value="InterPro"/>
</dbReference>
<dbReference type="EMBL" id="CAFABH010000051">
    <property type="protein sequence ID" value="CAB4833731.1"/>
    <property type="molecule type" value="Genomic_DNA"/>
</dbReference>
<dbReference type="PANTHER" id="PTHR22642:SF2">
    <property type="entry name" value="PROTEIN LONG AFTER FAR-RED 3"/>
    <property type="match status" value="1"/>
</dbReference>
<dbReference type="Gene3D" id="3.20.20.140">
    <property type="entry name" value="Metal-dependent hydrolases"/>
    <property type="match status" value="1"/>
</dbReference>
<name>A0A6J7ALC4_9ZZZZ</name>
<dbReference type="InterPro" id="IPR032466">
    <property type="entry name" value="Metal_Hydrolase"/>
</dbReference>
<dbReference type="PANTHER" id="PTHR22642">
    <property type="entry name" value="IMIDAZOLONEPROPIONASE"/>
    <property type="match status" value="1"/>
</dbReference>
<sequence length="478" mass="51431">MQVPPKPLLTSGFILQAEVQPGRIADVRIAAGVIEAMGSFVPGAGDWSVNARGGALLPGLHDHHLHLFSLAASLSSIDCAGHGTLTAQAFAALLRSRATPATSRWLRVVSYHESIAGDLDRHWLDQMVPHAPVRVQHRSGRLWVLNSQALRMVQGDADEQSMPGERLAGQHTGRFYDADPWMRTRTATGMPPLREVSELLSSWGVTAVTDASPGNGKAEFDHFVSEREQGHLLQEVLVMGGDSLWHQQPRSGVSAGPRKFHHHEGSLPDFDVFLDQIRAAHAQGRPIAVHCVTLSELVFTLAALQQAGPLAGDRIEHASVVSPEAMSMMAALGVAVVTQPNFVQERGDAYVAAVESDEQPWLYRLRSLAARGIPLGGGTDAPFGRPNPWTAMEAAVRRRSRGGIVLGIEEALTPEEALAMFAGEPSAPGGPARRIEVGAPANLCLLDRPWGSARDALSHVRVAATVHAFDTSRPRCYI</sequence>
<dbReference type="InterPro" id="IPR011059">
    <property type="entry name" value="Metal-dep_hydrolase_composite"/>
</dbReference>
<gene>
    <name evidence="2" type="ORF">UFOPK3174_01525</name>
</gene>
<organism evidence="2">
    <name type="scientific">freshwater metagenome</name>
    <dbReference type="NCBI Taxonomy" id="449393"/>
    <lineage>
        <taxon>unclassified sequences</taxon>
        <taxon>metagenomes</taxon>
        <taxon>ecological metagenomes</taxon>
    </lineage>
</organism>